<evidence type="ECO:0000256" key="1">
    <source>
        <dbReference type="SAM" id="MobiDB-lite"/>
    </source>
</evidence>
<feature type="compositionally biased region" description="Acidic residues" evidence="1">
    <location>
        <begin position="71"/>
        <end position="80"/>
    </location>
</feature>
<name>A0A4Y9ZFG7_9AGAM</name>
<feature type="region of interest" description="Disordered" evidence="1">
    <location>
        <begin position="67"/>
        <end position="162"/>
    </location>
</feature>
<reference evidence="2 3" key="1">
    <citation type="submission" date="2019-02" db="EMBL/GenBank/DDBJ databases">
        <title>Genome sequencing of the rare red list fungi Hericium alpestre (H. flagellum).</title>
        <authorList>
            <person name="Buettner E."/>
            <person name="Kellner H."/>
        </authorList>
    </citation>
    <scope>NUCLEOTIDE SEQUENCE [LARGE SCALE GENOMIC DNA]</scope>
    <source>
        <strain evidence="2 3">DSM 108284</strain>
    </source>
</reference>
<dbReference type="AlphaFoldDB" id="A0A4Y9ZFG7"/>
<feature type="compositionally biased region" description="Acidic residues" evidence="1">
    <location>
        <begin position="150"/>
        <end position="162"/>
    </location>
</feature>
<protein>
    <submittedName>
        <fullName evidence="2">Uncharacterized protein</fullName>
    </submittedName>
</protein>
<dbReference type="Proteomes" id="UP000298061">
    <property type="component" value="Unassembled WGS sequence"/>
</dbReference>
<feature type="compositionally biased region" description="Polar residues" evidence="1">
    <location>
        <begin position="115"/>
        <end position="127"/>
    </location>
</feature>
<dbReference type="EMBL" id="SFCI01002813">
    <property type="protein sequence ID" value="TFY73485.1"/>
    <property type="molecule type" value="Genomic_DNA"/>
</dbReference>
<organism evidence="2 3">
    <name type="scientific">Hericium alpestre</name>
    <dbReference type="NCBI Taxonomy" id="135208"/>
    <lineage>
        <taxon>Eukaryota</taxon>
        <taxon>Fungi</taxon>
        <taxon>Dikarya</taxon>
        <taxon>Basidiomycota</taxon>
        <taxon>Agaricomycotina</taxon>
        <taxon>Agaricomycetes</taxon>
        <taxon>Russulales</taxon>
        <taxon>Hericiaceae</taxon>
        <taxon>Hericium</taxon>
    </lineage>
</organism>
<gene>
    <name evidence="2" type="ORF">EWM64_g10527</name>
</gene>
<comment type="caution">
    <text evidence="2">The sequence shown here is derived from an EMBL/GenBank/DDBJ whole genome shotgun (WGS) entry which is preliminary data.</text>
</comment>
<evidence type="ECO:0000313" key="2">
    <source>
        <dbReference type="EMBL" id="TFY73485.1"/>
    </source>
</evidence>
<sequence>MDDGGTIDLSLQSLGPSAVDLLFNQPTSLLTPLSHHEMTQTQEMADELVPTWPVTPIPDEEAVSQPMVAEDPADESEDDAGSCKCPWGPSTSSLPKTPEVPAHRKTQLHTVKGGASSTAQPGPSGTTPLKLKHCRGVGPSDDQAVSTEAMQEEGQNEEMEED</sequence>
<evidence type="ECO:0000313" key="3">
    <source>
        <dbReference type="Proteomes" id="UP000298061"/>
    </source>
</evidence>
<proteinExistence type="predicted"/>
<keyword evidence="3" id="KW-1185">Reference proteome</keyword>
<accession>A0A4Y9ZFG7</accession>